<gene>
    <name evidence="1" type="ORF">NNL38_20190</name>
</gene>
<protein>
    <recommendedName>
        <fullName evidence="3">Type II toxin-antitoxin system VapB family antitoxin</fullName>
    </recommendedName>
</protein>
<name>A0ABY5GQD9_9GAMM</name>
<proteinExistence type="predicted"/>
<evidence type="ECO:0000313" key="2">
    <source>
        <dbReference type="Proteomes" id="UP001057998"/>
    </source>
</evidence>
<accession>A0ABY5GQD9</accession>
<reference evidence="1" key="1">
    <citation type="submission" date="2022-07" db="EMBL/GenBank/DDBJ databases">
        <title>Genome sequencing of Photobacterium atrarenae GJH2-4.</title>
        <authorList>
            <person name="Park S.-J."/>
        </authorList>
    </citation>
    <scope>NUCLEOTIDE SEQUENCE</scope>
    <source>
        <strain evidence="1">GJH2-4</strain>
    </source>
</reference>
<keyword evidence="2" id="KW-1185">Reference proteome</keyword>
<dbReference type="Proteomes" id="UP001057998">
    <property type="component" value="Chromosome 2"/>
</dbReference>
<evidence type="ECO:0008006" key="3">
    <source>
        <dbReference type="Google" id="ProtNLM"/>
    </source>
</evidence>
<dbReference type="RefSeq" id="WP_255392249.1">
    <property type="nucleotide sequence ID" value="NZ_CP101509.1"/>
</dbReference>
<dbReference type="EMBL" id="CP101509">
    <property type="protein sequence ID" value="UTV30879.1"/>
    <property type="molecule type" value="Genomic_DNA"/>
</dbReference>
<evidence type="ECO:0000313" key="1">
    <source>
        <dbReference type="EMBL" id="UTV30879.1"/>
    </source>
</evidence>
<sequence>MITTRGLNSDIISTRDLDLRLRVERLATLEERKLAQMARILLRKAVERQEEELGLPPLDGDEISTAKK</sequence>
<organism evidence="1 2">
    <name type="scientific">Photobacterium atrarenae</name>
    <dbReference type="NCBI Taxonomy" id="865757"/>
    <lineage>
        <taxon>Bacteria</taxon>
        <taxon>Pseudomonadati</taxon>
        <taxon>Pseudomonadota</taxon>
        <taxon>Gammaproteobacteria</taxon>
        <taxon>Vibrionales</taxon>
        <taxon>Vibrionaceae</taxon>
        <taxon>Photobacterium</taxon>
    </lineage>
</organism>